<dbReference type="InParanoid" id="A8NLL1"/>
<gene>
    <name evidence="2" type="ORF">CC1G_05853</name>
</gene>
<proteinExistence type="predicted"/>
<dbReference type="GeneID" id="6011233"/>
<dbReference type="RefSeq" id="XP_001834716.2">
    <property type="nucleotide sequence ID" value="XM_001834664.2"/>
</dbReference>
<dbReference type="VEuPathDB" id="FungiDB:CC1G_05853"/>
<feature type="region of interest" description="Disordered" evidence="1">
    <location>
        <begin position="1"/>
        <end position="23"/>
    </location>
</feature>
<evidence type="ECO:0000313" key="3">
    <source>
        <dbReference type="Proteomes" id="UP000001861"/>
    </source>
</evidence>
<dbReference type="HOGENOM" id="CLU_3014079_0_0_1"/>
<protein>
    <submittedName>
        <fullName evidence="2">Uncharacterized protein</fullName>
    </submittedName>
</protein>
<name>A8NLL1_COPC7</name>
<sequence>MSLESLDEEIKGNNLPKTNPPLPPTLLDGLAARGPILQVMVKRRVVQSYPLPCIQH</sequence>
<dbReference type="Proteomes" id="UP000001861">
    <property type="component" value="Unassembled WGS sequence"/>
</dbReference>
<organism evidence="2 3">
    <name type="scientific">Coprinopsis cinerea (strain Okayama-7 / 130 / ATCC MYA-4618 / FGSC 9003)</name>
    <name type="common">Inky cap fungus</name>
    <name type="synonym">Hormographiella aspergillata</name>
    <dbReference type="NCBI Taxonomy" id="240176"/>
    <lineage>
        <taxon>Eukaryota</taxon>
        <taxon>Fungi</taxon>
        <taxon>Dikarya</taxon>
        <taxon>Basidiomycota</taxon>
        <taxon>Agaricomycotina</taxon>
        <taxon>Agaricomycetes</taxon>
        <taxon>Agaricomycetidae</taxon>
        <taxon>Agaricales</taxon>
        <taxon>Agaricineae</taxon>
        <taxon>Psathyrellaceae</taxon>
        <taxon>Coprinopsis</taxon>
    </lineage>
</organism>
<reference evidence="2 3" key="1">
    <citation type="journal article" date="2010" name="Proc. Natl. Acad. Sci. U.S.A.">
        <title>Insights into evolution of multicellular fungi from the assembled chromosomes of the mushroom Coprinopsis cinerea (Coprinus cinereus).</title>
        <authorList>
            <person name="Stajich J.E."/>
            <person name="Wilke S.K."/>
            <person name="Ahren D."/>
            <person name="Au C.H."/>
            <person name="Birren B.W."/>
            <person name="Borodovsky M."/>
            <person name="Burns C."/>
            <person name="Canback B."/>
            <person name="Casselton L.A."/>
            <person name="Cheng C.K."/>
            <person name="Deng J."/>
            <person name="Dietrich F.S."/>
            <person name="Fargo D.C."/>
            <person name="Farman M.L."/>
            <person name="Gathman A.C."/>
            <person name="Goldberg J."/>
            <person name="Guigo R."/>
            <person name="Hoegger P.J."/>
            <person name="Hooker J.B."/>
            <person name="Huggins A."/>
            <person name="James T.Y."/>
            <person name="Kamada T."/>
            <person name="Kilaru S."/>
            <person name="Kodira C."/>
            <person name="Kues U."/>
            <person name="Kupfer D."/>
            <person name="Kwan H.S."/>
            <person name="Lomsadze A."/>
            <person name="Li W."/>
            <person name="Lilly W.W."/>
            <person name="Ma L.J."/>
            <person name="Mackey A.J."/>
            <person name="Manning G."/>
            <person name="Martin F."/>
            <person name="Muraguchi H."/>
            <person name="Natvig D.O."/>
            <person name="Palmerini H."/>
            <person name="Ramesh M.A."/>
            <person name="Rehmeyer C.J."/>
            <person name="Roe B.A."/>
            <person name="Shenoy N."/>
            <person name="Stanke M."/>
            <person name="Ter-Hovhannisyan V."/>
            <person name="Tunlid A."/>
            <person name="Velagapudi R."/>
            <person name="Vision T.J."/>
            <person name="Zeng Q."/>
            <person name="Zolan M.E."/>
            <person name="Pukkila P.J."/>
        </authorList>
    </citation>
    <scope>NUCLEOTIDE SEQUENCE [LARGE SCALE GENOMIC DNA]</scope>
    <source>
        <strain evidence="3">Okayama-7 / 130 / ATCC MYA-4618 / FGSC 9003</strain>
    </source>
</reference>
<comment type="caution">
    <text evidence="2">The sequence shown here is derived from an EMBL/GenBank/DDBJ whole genome shotgun (WGS) entry which is preliminary data.</text>
</comment>
<dbReference type="EMBL" id="AACS02000012">
    <property type="protein sequence ID" value="EAU87164.2"/>
    <property type="molecule type" value="Genomic_DNA"/>
</dbReference>
<evidence type="ECO:0000313" key="2">
    <source>
        <dbReference type="EMBL" id="EAU87164.2"/>
    </source>
</evidence>
<dbReference type="KEGG" id="cci:CC1G_05853"/>
<accession>A8NLL1</accession>
<keyword evidence="3" id="KW-1185">Reference proteome</keyword>
<dbReference type="AlphaFoldDB" id="A8NLL1"/>
<evidence type="ECO:0000256" key="1">
    <source>
        <dbReference type="SAM" id="MobiDB-lite"/>
    </source>
</evidence>